<dbReference type="EMBL" id="JAMZMK010011681">
    <property type="protein sequence ID" value="KAI7726399.1"/>
    <property type="molecule type" value="Genomic_DNA"/>
</dbReference>
<name>A0AAD5G2F8_AMBAR</name>
<proteinExistence type="predicted"/>
<dbReference type="PANTHER" id="PTHR35318:SF2">
    <property type="entry name" value="OS08G0138900 PROTEIN"/>
    <property type="match status" value="1"/>
</dbReference>
<sequence length="124" mass="14007">MKRFFPELTSCFSGAPAVHTIAADEAPTRRRRMAQGKSRKNWRPALAAIDEDASVRDARKPNAQSGSELRSEKKPLIRNKLAGKIRSDSYEFDHRKSSDAFVLPAFSPTPYLLLDKFKLELSSR</sequence>
<comment type="caution">
    <text evidence="2">The sequence shown here is derived from an EMBL/GenBank/DDBJ whole genome shotgun (WGS) entry which is preliminary data.</text>
</comment>
<evidence type="ECO:0000313" key="3">
    <source>
        <dbReference type="Proteomes" id="UP001206925"/>
    </source>
</evidence>
<accession>A0AAD5G2F8</accession>
<dbReference type="PANTHER" id="PTHR35318">
    <property type="entry name" value="BNAA10G08410D PROTEIN"/>
    <property type="match status" value="1"/>
</dbReference>
<protein>
    <submittedName>
        <fullName evidence="2">Uncharacterized protein</fullName>
    </submittedName>
</protein>
<gene>
    <name evidence="2" type="ORF">M8C21_016944</name>
</gene>
<organism evidence="2 3">
    <name type="scientific">Ambrosia artemisiifolia</name>
    <name type="common">Common ragweed</name>
    <dbReference type="NCBI Taxonomy" id="4212"/>
    <lineage>
        <taxon>Eukaryota</taxon>
        <taxon>Viridiplantae</taxon>
        <taxon>Streptophyta</taxon>
        <taxon>Embryophyta</taxon>
        <taxon>Tracheophyta</taxon>
        <taxon>Spermatophyta</taxon>
        <taxon>Magnoliopsida</taxon>
        <taxon>eudicotyledons</taxon>
        <taxon>Gunneridae</taxon>
        <taxon>Pentapetalae</taxon>
        <taxon>asterids</taxon>
        <taxon>campanulids</taxon>
        <taxon>Asterales</taxon>
        <taxon>Asteraceae</taxon>
        <taxon>Asteroideae</taxon>
        <taxon>Heliantheae alliance</taxon>
        <taxon>Heliantheae</taxon>
        <taxon>Ambrosia</taxon>
    </lineage>
</organism>
<dbReference type="Proteomes" id="UP001206925">
    <property type="component" value="Unassembled WGS sequence"/>
</dbReference>
<dbReference type="AlphaFoldDB" id="A0AAD5G2F8"/>
<keyword evidence="3" id="KW-1185">Reference proteome</keyword>
<feature type="compositionally biased region" description="Basic residues" evidence="1">
    <location>
        <begin position="29"/>
        <end position="42"/>
    </location>
</feature>
<feature type="region of interest" description="Disordered" evidence="1">
    <location>
        <begin position="27"/>
        <end position="75"/>
    </location>
</feature>
<evidence type="ECO:0000256" key="1">
    <source>
        <dbReference type="SAM" id="MobiDB-lite"/>
    </source>
</evidence>
<evidence type="ECO:0000313" key="2">
    <source>
        <dbReference type="EMBL" id="KAI7726399.1"/>
    </source>
</evidence>
<reference evidence="2" key="1">
    <citation type="submission" date="2022-06" db="EMBL/GenBank/DDBJ databases">
        <title>Uncovering the hologenomic basis of an extraordinary plant invasion.</title>
        <authorList>
            <person name="Bieker V.C."/>
            <person name="Martin M.D."/>
            <person name="Gilbert T."/>
            <person name="Hodgins K."/>
            <person name="Battlay P."/>
            <person name="Petersen B."/>
            <person name="Wilson J."/>
        </authorList>
    </citation>
    <scope>NUCLEOTIDE SEQUENCE</scope>
    <source>
        <strain evidence="2">AA19_3_7</strain>
        <tissue evidence="2">Leaf</tissue>
    </source>
</reference>